<dbReference type="SUPFAM" id="SSF48403">
    <property type="entry name" value="Ankyrin repeat"/>
    <property type="match status" value="1"/>
</dbReference>
<keyword evidence="1" id="KW-0040">ANK repeat</keyword>
<dbReference type="InterPro" id="IPR002110">
    <property type="entry name" value="Ankyrin_rpt"/>
</dbReference>
<keyword evidence="3" id="KW-1185">Reference proteome</keyword>
<dbReference type="PROSITE" id="PS50088">
    <property type="entry name" value="ANK_REPEAT"/>
    <property type="match status" value="1"/>
</dbReference>
<feature type="repeat" description="ANK" evidence="1">
    <location>
        <begin position="108"/>
        <end position="140"/>
    </location>
</feature>
<evidence type="ECO:0000313" key="3">
    <source>
        <dbReference type="Proteomes" id="UP000054516"/>
    </source>
</evidence>
<reference evidence="2" key="1">
    <citation type="submission" date="2016-03" db="EMBL/GenBank/DDBJ databases">
        <title>Draft genome sequence of Rosellinia necatrix.</title>
        <authorList>
            <person name="Kanematsu S."/>
        </authorList>
    </citation>
    <scope>NUCLEOTIDE SEQUENCE [LARGE SCALE GENOMIC DNA]</scope>
    <source>
        <strain evidence="2">W97</strain>
    </source>
</reference>
<evidence type="ECO:0000313" key="2">
    <source>
        <dbReference type="EMBL" id="GAP89581.2"/>
    </source>
</evidence>
<evidence type="ECO:0000256" key="1">
    <source>
        <dbReference type="PROSITE-ProRule" id="PRU00023"/>
    </source>
</evidence>
<gene>
    <name evidence="2" type="ORF">SAMD00023353_3801030</name>
</gene>
<dbReference type="InterPro" id="IPR036770">
    <property type="entry name" value="Ankyrin_rpt-contain_sf"/>
</dbReference>
<protein>
    <submittedName>
        <fullName evidence="2">Uncharacterized protein</fullName>
    </submittedName>
</protein>
<dbReference type="PROSITE" id="PS50297">
    <property type="entry name" value="ANK_REP_REGION"/>
    <property type="match status" value="1"/>
</dbReference>
<accession>A0A1W2TML3</accession>
<name>A0A1W2TML3_ROSNE</name>
<proteinExistence type="predicted"/>
<dbReference type="SUPFAM" id="SSF81383">
    <property type="entry name" value="F-box domain"/>
    <property type="match status" value="1"/>
</dbReference>
<dbReference type="Proteomes" id="UP000054516">
    <property type="component" value="Unassembled WGS sequence"/>
</dbReference>
<dbReference type="Gene3D" id="1.25.40.20">
    <property type="entry name" value="Ankyrin repeat-containing domain"/>
    <property type="match status" value="1"/>
</dbReference>
<dbReference type="AlphaFoldDB" id="A0A1W2TML3"/>
<dbReference type="InterPro" id="IPR036047">
    <property type="entry name" value="F-box-like_dom_sf"/>
</dbReference>
<dbReference type="OrthoDB" id="4779939at2759"/>
<sequence>MEATRAFVKPTAPSGIHALPSELVLYICDGLPISDICHIATCNRSLWALLQLYLYKRSAKLHMKDKDYATNIIKTGIRLNWNIASLGLAVMACKEVWPSMLDGLDDNGGLPPLFMAVERDRADVVSLLEENGADINIRYKYFPRYCTSADNVHKAGCDPFEHDDTNMYDTDMCNTALEIAIGKWNIDLTKRFLVNPQVPVRRCALMKAIQNSWKEGTEAIITSGRLGWKQIHGVINNRLQRMAGSSNPDWIEYLVSADARAPPYNKHCRGIWTGHFSLDRENACESLLSSMLMYRDTSSARRLLDVFPFHEHYVAKMVTLSAREDCHFDITETILNRTNSNTTTWKEAYAAAITAKYPYPSNSGTKSFLLQHLHTLVRLGAEFNLNEPLESSGKVILEHALVATAQTKAYCLDWVRPLFQFDVDATLLSADGWELYRQYFGAFVLTRERRDRILASHRLGPLNPQGTKDYEVHPWNRRR</sequence>
<dbReference type="EMBL" id="DF977483">
    <property type="protein sequence ID" value="GAP89581.2"/>
    <property type="molecule type" value="Genomic_DNA"/>
</dbReference>
<organism evidence="2">
    <name type="scientific">Rosellinia necatrix</name>
    <name type="common">White root-rot fungus</name>
    <dbReference type="NCBI Taxonomy" id="77044"/>
    <lineage>
        <taxon>Eukaryota</taxon>
        <taxon>Fungi</taxon>
        <taxon>Dikarya</taxon>
        <taxon>Ascomycota</taxon>
        <taxon>Pezizomycotina</taxon>
        <taxon>Sordariomycetes</taxon>
        <taxon>Xylariomycetidae</taxon>
        <taxon>Xylariales</taxon>
        <taxon>Xylariaceae</taxon>
        <taxon>Rosellinia</taxon>
    </lineage>
</organism>